<sequence>MSRELLVPGRRSRRLWPRRLDLLLHLGKTLRLIAYLLRHKQVGLWRKLLFVGSCGILILLLLFPDALGEVISSAVLPVVGTVLGVPLDAGFDWLTLVLVLGSLLRIFPTEVVEEGYRQIFRREP</sequence>
<dbReference type="EMBL" id="AP019377">
    <property type="protein sequence ID" value="BBH94037.1"/>
    <property type="molecule type" value="Genomic_DNA"/>
</dbReference>
<gene>
    <name evidence="2" type="ORF">KTA_22360</name>
</gene>
<proteinExistence type="predicted"/>
<feature type="transmembrane region" description="Helical" evidence="1">
    <location>
        <begin position="44"/>
        <end position="63"/>
    </location>
</feature>
<accession>A0A455T0A8</accession>
<keyword evidence="1" id="KW-0472">Membrane</keyword>
<organism evidence="2">
    <name type="scientific">Thermogemmatispora argillosa</name>
    <dbReference type="NCBI Taxonomy" id="2045280"/>
    <lineage>
        <taxon>Bacteria</taxon>
        <taxon>Bacillati</taxon>
        <taxon>Chloroflexota</taxon>
        <taxon>Ktedonobacteria</taxon>
        <taxon>Thermogemmatisporales</taxon>
        <taxon>Thermogemmatisporaceae</taxon>
        <taxon>Thermogemmatispora</taxon>
    </lineage>
</organism>
<feature type="transmembrane region" description="Helical" evidence="1">
    <location>
        <begin position="93"/>
        <end position="112"/>
    </location>
</feature>
<evidence type="ECO:0000313" key="2">
    <source>
        <dbReference type="EMBL" id="BBH94037.1"/>
    </source>
</evidence>
<dbReference type="AlphaFoldDB" id="A0A455T0A8"/>
<reference evidence="2" key="1">
    <citation type="submission" date="2018-12" db="EMBL/GenBank/DDBJ databases">
        <title>Novel natural products biosynthetic potential of the class Ktedonobacteria.</title>
        <authorList>
            <person name="Zheng Y."/>
            <person name="Saitou A."/>
            <person name="Wang C.M."/>
            <person name="Toyoda A."/>
            <person name="Minakuchi Y."/>
            <person name="Sekiguchi Y."/>
            <person name="Ueda K."/>
            <person name="Takano H."/>
            <person name="Sakai Y."/>
            <person name="Yokota A."/>
            <person name="Yabe S."/>
        </authorList>
    </citation>
    <scope>NUCLEOTIDE SEQUENCE</scope>
    <source>
        <strain evidence="2">A3-2</strain>
    </source>
</reference>
<protein>
    <recommendedName>
        <fullName evidence="3">DUF1232 domain-containing protein</fullName>
    </recommendedName>
</protein>
<keyword evidence="1" id="KW-1133">Transmembrane helix</keyword>
<name>A0A455T0A8_9CHLR</name>
<evidence type="ECO:0008006" key="3">
    <source>
        <dbReference type="Google" id="ProtNLM"/>
    </source>
</evidence>
<keyword evidence="1" id="KW-0812">Transmembrane</keyword>
<evidence type="ECO:0000256" key="1">
    <source>
        <dbReference type="SAM" id="Phobius"/>
    </source>
</evidence>